<organism evidence="8 10">
    <name type="scientific">Marine Group I thaumarchaeote</name>
    <dbReference type="NCBI Taxonomy" id="2511932"/>
    <lineage>
        <taxon>Archaea</taxon>
        <taxon>Nitrososphaerota</taxon>
        <taxon>Marine Group I</taxon>
    </lineage>
</organism>
<dbReference type="EMBL" id="JACATH010000007">
    <property type="protein sequence ID" value="NWJ57488.1"/>
    <property type="molecule type" value="Genomic_DNA"/>
</dbReference>
<dbReference type="Proteomes" id="UP000535457">
    <property type="component" value="Unassembled WGS sequence"/>
</dbReference>
<dbReference type="Proteomes" id="UP000549797">
    <property type="component" value="Unassembled WGS sequence"/>
</dbReference>
<evidence type="ECO:0000313" key="8">
    <source>
        <dbReference type="EMBL" id="NWK13865.1"/>
    </source>
</evidence>
<protein>
    <submittedName>
        <fullName evidence="8">Uncharacterized protein</fullName>
    </submittedName>
</protein>
<dbReference type="Proteomes" id="UP000575480">
    <property type="component" value="Unassembled WGS sequence"/>
</dbReference>
<dbReference type="EMBL" id="JACATE010000010">
    <property type="protein sequence ID" value="NWJ28994.1"/>
    <property type="molecule type" value="Genomic_DNA"/>
</dbReference>
<evidence type="ECO:0000313" key="12">
    <source>
        <dbReference type="Proteomes" id="UP000549797"/>
    </source>
</evidence>
<evidence type="ECO:0000313" key="2">
    <source>
        <dbReference type="EMBL" id="NWJ28994.1"/>
    </source>
</evidence>
<dbReference type="EMBL" id="JACATJ010000011">
    <property type="protein sequence ID" value="NWK09397.1"/>
    <property type="molecule type" value="Genomic_DNA"/>
</dbReference>
<evidence type="ECO:0000313" key="5">
    <source>
        <dbReference type="EMBL" id="NWK01392.1"/>
    </source>
</evidence>
<comment type="caution">
    <text evidence="8">The sequence shown here is derived from an EMBL/GenBank/DDBJ whole genome shotgun (WGS) entry which is preliminary data.</text>
</comment>
<evidence type="ECO:0000313" key="4">
    <source>
        <dbReference type="EMBL" id="NWJ84303.1"/>
    </source>
</evidence>
<reference evidence="8" key="2">
    <citation type="submission" date="2020-06" db="EMBL/GenBank/DDBJ databases">
        <authorList>
            <person name="Wang Y."/>
        </authorList>
    </citation>
    <scope>NUCLEOTIDE SEQUENCE</scope>
    <source>
        <strain evidence="7">D1a</strain>
        <strain evidence="1">L14</strain>
        <strain evidence="3">L15a</strain>
        <strain evidence="8">L19a</strain>
        <strain evidence="6">T1C4</strain>
        <strain evidence="2">T1L11</strain>
        <strain evidence="5">T1L9</strain>
        <strain evidence="4">T3L1</strain>
    </source>
</reference>
<reference evidence="9 10" key="1">
    <citation type="journal article" date="2019" name="Environ. Microbiol.">
        <title>Genomics insights into ecotype formation of ammonia-oxidizing archaea in the deep ocean.</title>
        <authorList>
            <person name="Wang Y."/>
            <person name="Huang J.M."/>
            <person name="Cui G.J."/>
            <person name="Nunoura T."/>
            <person name="Takaki Y."/>
            <person name="Li W.L."/>
            <person name="Li J."/>
            <person name="Gao Z.M."/>
            <person name="Takai K."/>
            <person name="Zhang A.Q."/>
            <person name="Stepanauskas R."/>
        </authorList>
    </citation>
    <scope>NUCLEOTIDE SEQUENCE [LARGE SCALE GENOMIC DNA]</scope>
    <source>
        <strain evidence="7 12">D1a</strain>
        <strain evidence="1 16">L14</strain>
        <strain evidence="3 15">L15a</strain>
        <strain evidence="8 10">L19a</strain>
        <strain evidence="6 13">T1C4</strain>
        <strain evidence="2 14">T1L11</strain>
        <strain evidence="5 11">T1L9</strain>
        <strain evidence="4 9">T3L1</strain>
    </source>
</reference>
<dbReference type="EMBL" id="JACATF010000023">
    <property type="protein sequence ID" value="NWK07888.1"/>
    <property type="molecule type" value="Genomic_DNA"/>
</dbReference>
<dbReference type="Proteomes" id="UP000520052">
    <property type="component" value="Unassembled WGS sequence"/>
</dbReference>
<evidence type="ECO:0000313" key="3">
    <source>
        <dbReference type="EMBL" id="NWJ57488.1"/>
    </source>
</evidence>
<dbReference type="EMBL" id="JACATI010000008">
    <property type="protein sequence ID" value="NWJ20665.1"/>
    <property type="molecule type" value="Genomic_DNA"/>
</dbReference>
<sequence>MGIQSTLEYVDFFINLNMGENVSLLSFVNNEKIVLKQKLEYKNLEKGPIKKGVEILEKLVREINEIGEKAVLEKYQK</sequence>
<evidence type="ECO:0000313" key="15">
    <source>
        <dbReference type="Proteomes" id="UP000575480"/>
    </source>
</evidence>
<dbReference type="Proteomes" id="UP000559282">
    <property type="component" value="Unassembled WGS sequence"/>
</dbReference>
<evidence type="ECO:0000313" key="11">
    <source>
        <dbReference type="Proteomes" id="UP000547822"/>
    </source>
</evidence>
<gene>
    <name evidence="5" type="ORF">HX840_05780</name>
    <name evidence="6" type="ORF">HX847_05710</name>
    <name evidence="2" type="ORF">HX848_06405</name>
    <name evidence="7" type="ORF">HX852_06420</name>
    <name evidence="8" type="ORF">HX853_04425</name>
    <name evidence="4" type="ORF">HX854_06220</name>
    <name evidence="3" type="ORF">HX858_07030</name>
    <name evidence="1" type="ORF">HX860_06340</name>
</gene>
<dbReference type="EMBL" id="JACATD010000007">
    <property type="protein sequence ID" value="NWK01392.1"/>
    <property type="molecule type" value="Genomic_DNA"/>
</dbReference>
<dbReference type="EMBL" id="JACATG010000005">
    <property type="protein sequence ID" value="NWK13865.1"/>
    <property type="molecule type" value="Genomic_DNA"/>
</dbReference>
<dbReference type="Proteomes" id="UP000587702">
    <property type="component" value="Unassembled WGS sequence"/>
</dbReference>
<name>A0A7K4P5F0_9ARCH</name>
<evidence type="ECO:0000313" key="14">
    <source>
        <dbReference type="Proteomes" id="UP000563820"/>
    </source>
</evidence>
<evidence type="ECO:0000313" key="1">
    <source>
        <dbReference type="EMBL" id="NWJ20665.1"/>
    </source>
</evidence>
<evidence type="ECO:0000313" key="13">
    <source>
        <dbReference type="Proteomes" id="UP000559282"/>
    </source>
</evidence>
<evidence type="ECO:0000313" key="6">
    <source>
        <dbReference type="EMBL" id="NWK07888.1"/>
    </source>
</evidence>
<evidence type="ECO:0000313" key="7">
    <source>
        <dbReference type="EMBL" id="NWK09397.1"/>
    </source>
</evidence>
<evidence type="ECO:0000313" key="10">
    <source>
        <dbReference type="Proteomes" id="UP000535457"/>
    </source>
</evidence>
<dbReference type="EMBL" id="JACATC010000007">
    <property type="protein sequence ID" value="NWJ84303.1"/>
    <property type="molecule type" value="Genomic_DNA"/>
</dbReference>
<evidence type="ECO:0000313" key="16">
    <source>
        <dbReference type="Proteomes" id="UP000587702"/>
    </source>
</evidence>
<dbReference type="AlphaFoldDB" id="A0A7K4P5F0"/>
<accession>A0A7K4P5F0</accession>
<evidence type="ECO:0000313" key="9">
    <source>
        <dbReference type="Proteomes" id="UP000520052"/>
    </source>
</evidence>
<dbReference type="Proteomes" id="UP000547822">
    <property type="component" value="Unassembled WGS sequence"/>
</dbReference>
<proteinExistence type="predicted"/>
<dbReference type="Proteomes" id="UP000563820">
    <property type="component" value="Unassembled WGS sequence"/>
</dbReference>